<evidence type="ECO:0000313" key="2">
    <source>
        <dbReference type="Proteomes" id="UP000299102"/>
    </source>
</evidence>
<reference evidence="1 2" key="1">
    <citation type="journal article" date="2019" name="Commun. Biol.">
        <title>The bagworm genome reveals a unique fibroin gene that provides high tensile strength.</title>
        <authorList>
            <person name="Kono N."/>
            <person name="Nakamura H."/>
            <person name="Ohtoshi R."/>
            <person name="Tomita M."/>
            <person name="Numata K."/>
            <person name="Arakawa K."/>
        </authorList>
    </citation>
    <scope>NUCLEOTIDE SEQUENCE [LARGE SCALE GENOMIC DNA]</scope>
</reference>
<dbReference type="AlphaFoldDB" id="A0A4C1V121"/>
<gene>
    <name evidence="1" type="ORF">EVAR_4993_1</name>
</gene>
<comment type="caution">
    <text evidence="1">The sequence shown here is derived from an EMBL/GenBank/DDBJ whole genome shotgun (WGS) entry which is preliminary data.</text>
</comment>
<evidence type="ECO:0000313" key="1">
    <source>
        <dbReference type="EMBL" id="GBP31754.1"/>
    </source>
</evidence>
<name>A0A4C1V121_EUMVA</name>
<keyword evidence="2" id="KW-1185">Reference proteome</keyword>
<organism evidence="1 2">
    <name type="scientific">Eumeta variegata</name>
    <name type="common">Bagworm moth</name>
    <name type="synonym">Eumeta japonica</name>
    <dbReference type="NCBI Taxonomy" id="151549"/>
    <lineage>
        <taxon>Eukaryota</taxon>
        <taxon>Metazoa</taxon>
        <taxon>Ecdysozoa</taxon>
        <taxon>Arthropoda</taxon>
        <taxon>Hexapoda</taxon>
        <taxon>Insecta</taxon>
        <taxon>Pterygota</taxon>
        <taxon>Neoptera</taxon>
        <taxon>Endopterygota</taxon>
        <taxon>Lepidoptera</taxon>
        <taxon>Glossata</taxon>
        <taxon>Ditrysia</taxon>
        <taxon>Tineoidea</taxon>
        <taxon>Psychidae</taxon>
        <taxon>Oiketicinae</taxon>
        <taxon>Eumeta</taxon>
    </lineage>
</organism>
<dbReference type="EMBL" id="BGZK01000250">
    <property type="protein sequence ID" value="GBP31754.1"/>
    <property type="molecule type" value="Genomic_DNA"/>
</dbReference>
<proteinExistence type="predicted"/>
<dbReference type="Proteomes" id="UP000299102">
    <property type="component" value="Unassembled WGS sequence"/>
</dbReference>
<sequence>MKGNTNSNIRKEGKQLPAEKTVRWLSIKTKTYSGEAFGSRVSARGRALNTDSVLNAGHPRRIRSMRWKVSKSTNGVFLERISAEPWTQ</sequence>
<accession>A0A4C1V121</accession>
<protein>
    <submittedName>
        <fullName evidence="1">Uncharacterized protein</fullName>
    </submittedName>
</protein>